<dbReference type="InterPro" id="IPR050823">
    <property type="entry name" value="Plant_Ser_Thr_Prot_Kinase"/>
</dbReference>
<reference evidence="1 2" key="1">
    <citation type="journal article" date="2020" name="Nat. Food">
        <title>A phased Vanilla planifolia genome enables genetic improvement of flavour and production.</title>
        <authorList>
            <person name="Hasing T."/>
            <person name="Tang H."/>
            <person name="Brym M."/>
            <person name="Khazi F."/>
            <person name="Huang T."/>
            <person name="Chambers A.H."/>
        </authorList>
    </citation>
    <scope>NUCLEOTIDE SEQUENCE [LARGE SCALE GENOMIC DNA]</scope>
    <source>
        <tissue evidence="1">Leaf</tissue>
    </source>
</reference>
<dbReference type="OrthoDB" id="1936432at2759"/>
<dbReference type="PANTHER" id="PTHR45621">
    <property type="entry name" value="OS01G0588500 PROTEIN-RELATED"/>
    <property type="match status" value="1"/>
</dbReference>
<gene>
    <name evidence="1" type="ORF">HPP92_006360</name>
</gene>
<organism evidence="1 2">
    <name type="scientific">Vanilla planifolia</name>
    <name type="common">Vanilla</name>
    <dbReference type="NCBI Taxonomy" id="51239"/>
    <lineage>
        <taxon>Eukaryota</taxon>
        <taxon>Viridiplantae</taxon>
        <taxon>Streptophyta</taxon>
        <taxon>Embryophyta</taxon>
        <taxon>Tracheophyta</taxon>
        <taxon>Spermatophyta</taxon>
        <taxon>Magnoliopsida</taxon>
        <taxon>Liliopsida</taxon>
        <taxon>Asparagales</taxon>
        <taxon>Orchidaceae</taxon>
        <taxon>Vanilloideae</taxon>
        <taxon>Vanilleae</taxon>
        <taxon>Vanilla</taxon>
    </lineage>
</organism>
<name>A0A835RP50_VANPL</name>
<protein>
    <submittedName>
        <fullName evidence="1">Uncharacterized protein</fullName>
    </submittedName>
</protein>
<dbReference type="Proteomes" id="UP000639772">
    <property type="component" value="Chromosome 3"/>
</dbReference>
<dbReference type="AlphaFoldDB" id="A0A835RP50"/>
<accession>A0A835RP50</accession>
<evidence type="ECO:0000313" key="2">
    <source>
        <dbReference type="Proteomes" id="UP000639772"/>
    </source>
</evidence>
<dbReference type="EMBL" id="JADCNM010000003">
    <property type="protein sequence ID" value="KAG0489497.1"/>
    <property type="molecule type" value="Genomic_DNA"/>
</dbReference>
<proteinExistence type="predicted"/>
<dbReference type="Gene3D" id="1.10.510.10">
    <property type="entry name" value="Transferase(Phosphotransferase) domain 1"/>
    <property type="match status" value="1"/>
</dbReference>
<comment type="caution">
    <text evidence="1">The sequence shown here is derived from an EMBL/GenBank/DDBJ whole genome shotgun (WGS) entry which is preliminary data.</text>
</comment>
<evidence type="ECO:0000313" key="1">
    <source>
        <dbReference type="EMBL" id="KAG0489497.1"/>
    </source>
</evidence>
<sequence>MDNRLDGQYHLVGAQKAAALALQCLSSDPKYRPSMTQVVSALNQLQDSYGMAKEPSLPEQKGSIDNNSHIPYQCRQRNPMEGAKTVMDYHKPQASPIYT</sequence>